<gene>
    <name evidence="2" type="ORF">FOF44_00675</name>
</gene>
<dbReference type="SMART" id="SM00028">
    <property type="entry name" value="TPR"/>
    <property type="match status" value="5"/>
</dbReference>
<dbReference type="GO" id="GO:0006493">
    <property type="term" value="P:protein O-linked glycosylation"/>
    <property type="evidence" value="ECO:0007669"/>
    <property type="project" value="TreeGrafter"/>
</dbReference>
<dbReference type="PANTHER" id="PTHR44998">
    <property type="match status" value="1"/>
</dbReference>
<dbReference type="EMBL" id="VMKJ01000001">
    <property type="protein sequence ID" value="TVO40005.1"/>
    <property type="molecule type" value="Genomic_DNA"/>
</dbReference>
<dbReference type="SUPFAM" id="SSF81901">
    <property type="entry name" value="HCP-like"/>
    <property type="match status" value="1"/>
</dbReference>
<dbReference type="Proteomes" id="UP000319828">
    <property type="component" value="Unassembled WGS sequence"/>
</dbReference>
<feature type="repeat" description="TPR" evidence="1">
    <location>
        <begin position="214"/>
        <end position="247"/>
    </location>
</feature>
<keyword evidence="1" id="KW-0802">TPR repeat</keyword>
<name>A0A557PH81_9VIBR</name>
<accession>A0A557PH81</accession>
<evidence type="ECO:0000313" key="3">
    <source>
        <dbReference type="Proteomes" id="UP000319828"/>
    </source>
</evidence>
<dbReference type="InterPro" id="IPR019734">
    <property type="entry name" value="TPR_rpt"/>
</dbReference>
<dbReference type="InterPro" id="IPR011990">
    <property type="entry name" value="TPR-like_helical_dom_sf"/>
</dbReference>
<feature type="repeat" description="TPR" evidence="1">
    <location>
        <begin position="83"/>
        <end position="116"/>
    </location>
</feature>
<dbReference type="PANTHER" id="PTHR44998:SF1">
    <property type="entry name" value="UDP-N-ACETYLGLUCOSAMINE--PEPTIDE N-ACETYLGLUCOSAMINYLTRANSFERASE 110 KDA SUBUNIT"/>
    <property type="match status" value="1"/>
</dbReference>
<dbReference type="Pfam" id="PF14559">
    <property type="entry name" value="TPR_19"/>
    <property type="match status" value="1"/>
</dbReference>
<dbReference type="PROSITE" id="PS50005">
    <property type="entry name" value="TPR"/>
    <property type="match status" value="4"/>
</dbReference>
<sequence>MNKWIVMMIVVALQGCSSQGSVSAFDDSLYSGKPVDSLSSSEAPKTETEAITRGDRALANQKMDLALYEYIRSLEFDDLEFADKTLMTIGDIHQARENILLAEKAYTRAVEENPNNAAALERLGVLYSRNGNLPDGQVYFYRSINADQIRLKQTEPFARGKDGVSVEQVESLRFDTESPLQAYIGLGILADVNQEVKVAQAYYQKALAIEPSSSLAKLNLGYSYYMAGEYKQALFYTKQVVAMQPANQRAANNLALIYIRQGQVTNALNVFMRVMPDYQALNNVGYLLMLNQQQEQSVPYFKQAINKKPSYYPLANDNLSRALAEIRAKGAA</sequence>
<evidence type="ECO:0000313" key="2">
    <source>
        <dbReference type="EMBL" id="TVO40005.1"/>
    </source>
</evidence>
<dbReference type="AlphaFoldDB" id="A0A557PH81"/>
<feature type="repeat" description="TPR" evidence="1">
    <location>
        <begin position="278"/>
        <end position="311"/>
    </location>
</feature>
<dbReference type="Gene3D" id="1.25.40.10">
    <property type="entry name" value="Tetratricopeptide repeat domain"/>
    <property type="match status" value="2"/>
</dbReference>
<proteinExistence type="predicted"/>
<reference evidence="2 3" key="1">
    <citation type="submission" date="2019-07" db="EMBL/GenBank/DDBJ databases">
        <title>The draft genome sequence of Vibrio algivorus M1486.</title>
        <authorList>
            <person name="Meng X."/>
        </authorList>
    </citation>
    <scope>NUCLEOTIDE SEQUENCE [LARGE SCALE GENOMIC DNA]</scope>
    <source>
        <strain evidence="2 3">M1486</strain>
    </source>
</reference>
<dbReference type="RefSeq" id="WP_144229735.1">
    <property type="nucleotide sequence ID" value="NZ_CANNCB010000004.1"/>
</dbReference>
<dbReference type="OrthoDB" id="1668776at2"/>
<dbReference type="GO" id="GO:0016757">
    <property type="term" value="F:glycosyltransferase activity"/>
    <property type="evidence" value="ECO:0007669"/>
    <property type="project" value="TreeGrafter"/>
</dbReference>
<dbReference type="PROSITE" id="PS51257">
    <property type="entry name" value="PROKAR_LIPOPROTEIN"/>
    <property type="match status" value="1"/>
</dbReference>
<evidence type="ECO:0000256" key="1">
    <source>
        <dbReference type="PROSITE-ProRule" id="PRU00339"/>
    </source>
</evidence>
<comment type="caution">
    <text evidence="2">The sequence shown here is derived from an EMBL/GenBank/DDBJ whole genome shotgun (WGS) entry which is preliminary data.</text>
</comment>
<protein>
    <submittedName>
        <fullName evidence="2">Tetratricopeptide repeat protein</fullName>
    </submittedName>
</protein>
<dbReference type="Pfam" id="PF13431">
    <property type="entry name" value="TPR_17"/>
    <property type="match status" value="1"/>
</dbReference>
<feature type="repeat" description="TPR" evidence="1">
    <location>
        <begin position="180"/>
        <end position="213"/>
    </location>
</feature>
<organism evidence="2 3">
    <name type="scientific">Vibrio algivorus</name>
    <dbReference type="NCBI Taxonomy" id="1667024"/>
    <lineage>
        <taxon>Bacteria</taxon>
        <taxon>Pseudomonadati</taxon>
        <taxon>Pseudomonadota</taxon>
        <taxon>Gammaproteobacteria</taxon>
        <taxon>Vibrionales</taxon>
        <taxon>Vibrionaceae</taxon>
        <taxon>Vibrio</taxon>
    </lineage>
</organism>